<evidence type="ECO:0000256" key="5">
    <source>
        <dbReference type="PROSITE-ProRule" id="PRU00335"/>
    </source>
</evidence>
<protein>
    <submittedName>
        <fullName evidence="8">HTH-type transcriptional regulator TtgR</fullName>
    </submittedName>
</protein>
<dbReference type="EMBL" id="JYIZ01000057">
    <property type="protein sequence ID" value="KJL37550.1"/>
    <property type="molecule type" value="Genomic_DNA"/>
</dbReference>
<dbReference type="PRINTS" id="PR00455">
    <property type="entry name" value="HTHTETR"/>
</dbReference>
<keyword evidence="4" id="KW-0804">Transcription</keyword>
<feature type="region of interest" description="Disordered" evidence="6">
    <location>
        <begin position="1"/>
        <end position="28"/>
    </location>
</feature>
<evidence type="ECO:0000259" key="7">
    <source>
        <dbReference type="PROSITE" id="PS50977"/>
    </source>
</evidence>
<name>A0A0M2H0L2_9MICO</name>
<keyword evidence="1" id="KW-0678">Repressor</keyword>
<dbReference type="PANTHER" id="PTHR30055:SF234">
    <property type="entry name" value="HTH-TYPE TRANSCRIPTIONAL REGULATOR BETI"/>
    <property type="match status" value="1"/>
</dbReference>
<dbReference type="RefSeq" id="WP_045277190.1">
    <property type="nucleotide sequence ID" value="NZ_BAAAUP010000002.1"/>
</dbReference>
<proteinExistence type="predicted"/>
<feature type="DNA-binding region" description="H-T-H motif" evidence="5">
    <location>
        <begin position="51"/>
        <end position="70"/>
    </location>
</feature>
<dbReference type="GO" id="GO:0003700">
    <property type="term" value="F:DNA-binding transcription factor activity"/>
    <property type="evidence" value="ECO:0007669"/>
    <property type="project" value="TreeGrafter"/>
</dbReference>
<organism evidence="8 9">
    <name type="scientific">Microbacterium terrae</name>
    <dbReference type="NCBI Taxonomy" id="69369"/>
    <lineage>
        <taxon>Bacteria</taxon>
        <taxon>Bacillati</taxon>
        <taxon>Actinomycetota</taxon>
        <taxon>Actinomycetes</taxon>
        <taxon>Micrococcales</taxon>
        <taxon>Microbacteriaceae</taxon>
        <taxon>Microbacterium</taxon>
    </lineage>
</organism>
<evidence type="ECO:0000256" key="3">
    <source>
        <dbReference type="ARBA" id="ARBA00023125"/>
    </source>
</evidence>
<dbReference type="Gene3D" id="1.10.357.10">
    <property type="entry name" value="Tetracycline Repressor, domain 2"/>
    <property type="match status" value="1"/>
</dbReference>
<comment type="caution">
    <text evidence="8">The sequence shown here is derived from an EMBL/GenBank/DDBJ whole genome shotgun (WGS) entry which is preliminary data.</text>
</comment>
<dbReference type="SUPFAM" id="SSF48498">
    <property type="entry name" value="Tetracyclin repressor-like, C-terminal domain"/>
    <property type="match status" value="1"/>
</dbReference>
<dbReference type="SUPFAM" id="SSF46689">
    <property type="entry name" value="Homeodomain-like"/>
    <property type="match status" value="1"/>
</dbReference>
<dbReference type="PROSITE" id="PS50977">
    <property type="entry name" value="HTH_TETR_2"/>
    <property type="match status" value="1"/>
</dbReference>
<dbReference type="AlphaFoldDB" id="A0A0M2H0L2"/>
<keyword evidence="3 5" id="KW-0238">DNA-binding</keyword>
<keyword evidence="9" id="KW-1185">Reference proteome</keyword>
<dbReference type="Pfam" id="PF00440">
    <property type="entry name" value="TetR_N"/>
    <property type="match status" value="1"/>
</dbReference>
<dbReference type="InterPro" id="IPR009057">
    <property type="entry name" value="Homeodomain-like_sf"/>
</dbReference>
<dbReference type="Proteomes" id="UP000033956">
    <property type="component" value="Unassembled WGS sequence"/>
</dbReference>
<evidence type="ECO:0000256" key="4">
    <source>
        <dbReference type="ARBA" id="ARBA00023163"/>
    </source>
</evidence>
<dbReference type="OrthoDB" id="7505659at2"/>
<dbReference type="GO" id="GO:0000976">
    <property type="term" value="F:transcription cis-regulatory region binding"/>
    <property type="evidence" value="ECO:0007669"/>
    <property type="project" value="TreeGrafter"/>
</dbReference>
<feature type="domain" description="HTH tetR-type" evidence="7">
    <location>
        <begin position="28"/>
        <end position="88"/>
    </location>
</feature>
<gene>
    <name evidence="8" type="primary">ttgR_3</name>
    <name evidence="8" type="ORF">RS81_03307</name>
</gene>
<sequence length="213" mass="23384">MEDATTVDDSAVASAGNGRRRGPYAKTARTRERIVDACEVLYAANGFRATTIKDIAELAGITDRGLVHHFPTREDLLIAVLERHEHRSSDAITGDDPITLLRAVLAQEAALEEAPNLVEMRTVLQAEATDPRHPAHEHYMSNYTEWRGFLAAVFGELRARGEVDAAMSDAELAGSFMALSDGLHLQHIYDRTTTRPSVALGAYLSQYIPALKE</sequence>
<evidence type="ECO:0000256" key="6">
    <source>
        <dbReference type="SAM" id="MobiDB-lite"/>
    </source>
</evidence>
<dbReference type="InterPro" id="IPR039538">
    <property type="entry name" value="BetI_C"/>
</dbReference>
<dbReference type="PATRIC" id="fig|92835.4.peg.3339"/>
<dbReference type="InterPro" id="IPR036271">
    <property type="entry name" value="Tet_transcr_reg_TetR-rel_C_sf"/>
</dbReference>
<dbReference type="InterPro" id="IPR050109">
    <property type="entry name" value="HTH-type_TetR-like_transc_reg"/>
</dbReference>
<keyword evidence="2" id="KW-0805">Transcription regulation</keyword>
<evidence type="ECO:0000256" key="2">
    <source>
        <dbReference type="ARBA" id="ARBA00023015"/>
    </source>
</evidence>
<dbReference type="Pfam" id="PF13977">
    <property type="entry name" value="TetR_C_6"/>
    <property type="match status" value="1"/>
</dbReference>
<evidence type="ECO:0000313" key="8">
    <source>
        <dbReference type="EMBL" id="KJL37550.1"/>
    </source>
</evidence>
<dbReference type="PANTHER" id="PTHR30055">
    <property type="entry name" value="HTH-TYPE TRANSCRIPTIONAL REGULATOR RUTR"/>
    <property type="match status" value="1"/>
</dbReference>
<evidence type="ECO:0000256" key="1">
    <source>
        <dbReference type="ARBA" id="ARBA00022491"/>
    </source>
</evidence>
<evidence type="ECO:0000313" key="9">
    <source>
        <dbReference type="Proteomes" id="UP000033956"/>
    </source>
</evidence>
<dbReference type="InterPro" id="IPR001647">
    <property type="entry name" value="HTH_TetR"/>
</dbReference>
<accession>A0A0M2H0L2</accession>
<reference evidence="8 9" key="1">
    <citation type="submission" date="2015-02" db="EMBL/GenBank/DDBJ databases">
        <title>Draft genome sequences of ten Microbacterium spp. with emphasis on heavy metal contaminated environments.</title>
        <authorList>
            <person name="Corretto E."/>
        </authorList>
    </citation>
    <scope>NUCLEOTIDE SEQUENCE [LARGE SCALE GENOMIC DNA]</scope>
    <source>
        <strain evidence="8 9">DSM 12510</strain>
    </source>
</reference>